<organism evidence="2 3">
    <name type="scientific">Anaerobium acetethylicum</name>
    <dbReference type="NCBI Taxonomy" id="1619234"/>
    <lineage>
        <taxon>Bacteria</taxon>
        <taxon>Bacillati</taxon>
        <taxon>Bacillota</taxon>
        <taxon>Clostridia</taxon>
        <taxon>Lachnospirales</taxon>
        <taxon>Lachnospiraceae</taxon>
        <taxon>Anaerobium</taxon>
    </lineage>
</organism>
<protein>
    <submittedName>
        <fullName evidence="2">Uncharacterized protein</fullName>
    </submittedName>
</protein>
<keyword evidence="1" id="KW-0812">Transmembrane</keyword>
<evidence type="ECO:0000256" key="1">
    <source>
        <dbReference type="SAM" id="Phobius"/>
    </source>
</evidence>
<dbReference type="RefSeq" id="WP_091230588.1">
    <property type="nucleotide sequence ID" value="NZ_FMKA01000003.1"/>
</dbReference>
<dbReference type="AlphaFoldDB" id="A0A1D3TQM2"/>
<keyword evidence="1" id="KW-1133">Transmembrane helix</keyword>
<dbReference type="STRING" id="1619234.SAMN05421730_10036"/>
<keyword evidence="3" id="KW-1185">Reference proteome</keyword>
<gene>
    <name evidence="2" type="ORF">SAMN05421730_10036</name>
</gene>
<evidence type="ECO:0000313" key="3">
    <source>
        <dbReference type="Proteomes" id="UP000199315"/>
    </source>
</evidence>
<evidence type="ECO:0000313" key="2">
    <source>
        <dbReference type="EMBL" id="SCP95873.1"/>
    </source>
</evidence>
<feature type="transmembrane region" description="Helical" evidence="1">
    <location>
        <begin position="6"/>
        <end position="28"/>
    </location>
</feature>
<sequence length="71" mass="7767">MKIVQIYFIAAVIVLVAAAVFSIRDISAYMKDDADRQVEEVKAGMMKRLLVVPALCVVLVVLGLILSAVFK</sequence>
<dbReference type="EMBL" id="FMKA01000003">
    <property type="protein sequence ID" value="SCP95873.1"/>
    <property type="molecule type" value="Genomic_DNA"/>
</dbReference>
<name>A0A1D3TQM2_9FIRM</name>
<proteinExistence type="predicted"/>
<accession>A0A1D3TQM2</accession>
<feature type="transmembrane region" description="Helical" evidence="1">
    <location>
        <begin position="49"/>
        <end position="70"/>
    </location>
</feature>
<reference evidence="2 3" key="1">
    <citation type="submission" date="2016-09" db="EMBL/GenBank/DDBJ databases">
        <authorList>
            <person name="Capua I."/>
            <person name="De Benedictis P."/>
            <person name="Joannis T."/>
            <person name="Lombin L.H."/>
            <person name="Cattoli G."/>
        </authorList>
    </citation>
    <scope>NUCLEOTIDE SEQUENCE [LARGE SCALE GENOMIC DNA]</scope>
    <source>
        <strain evidence="2 3">GluBS11</strain>
    </source>
</reference>
<dbReference type="Proteomes" id="UP000199315">
    <property type="component" value="Unassembled WGS sequence"/>
</dbReference>
<keyword evidence="1" id="KW-0472">Membrane</keyword>